<protein>
    <submittedName>
        <fullName evidence="2">GNAT family protein</fullName>
        <ecNumber evidence="2">2.-.-.-</ecNumber>
    </submittedName>
</protein>
<dbReference type="KEGG" id="tdu:QJT80_02470"/>
<reference evidence="2" key="2">
    <citation type="submission" date="2023-04" db="EMBL/GenBank/DDBJ databases">
        <authorList>
            <person name="Beletskiy A.V."/>
            <person name="Mardanov A.V."/>
            <person name="Ravin N.V."/>
        </authorList>
    </citation>
    <scope>NUCLEOTIDE SEQUENCE</scope>
    <source>
        <strain evidence="2">GKL-01</strain>
    </source>
</reference>
<dbReference type="EC" id="2.-.-.-" evidence="2"/>
<dbReference type="Proteomes" id="UP001300672">
    <property type="component" value="Chromosome"/>
</dbReference>
<keyword evidence="2" id="KW-0808">Transferase</keyword>
<feature type="domain" description="N-acetyltransferase" evidence="1">
    <location>
        <begin position="1"/>
        <end position="91"/>
    </location>
</feature>
<sequence>MSISKQHQAELGYWVGKPYWGKGFCTEAAQAVLAYAFNELALIRVYARYLARNPASGRVMQKLHMQYEGTLRQHTKKWEQYEDYVFYGLLEHEWQSVDFK</sequence>
<dbReference type="PROSITE" id="PS51186">
    <property type="entry name" value="GNAT"/>
    <property type="match status" value="1"/>
</dbReference>
<organism evidence="2">
    <name type="scientific">Candidatus Thiocaldithrix dubininis</name>
    <dbReference type="NCBI Taxonomy" id="3080823"/>
    <lineage>
        <taxon>Bacteria</taxon>
        <taxon>Pseudomonadati</taxon>
        <taxon>Pseudomonadota</taxon>
        <taxon>Gammaproteobacteria</taxon>
        <taxon>Thiotrichales</taxon>
        <taxon>Thiotrichaceae</taxon>
        <taxon>Candidatus Thiocaldithrix</taxon>
    </lineage>
</organism>
<gene>
    <name evidence="2" type="ORF">QJT80_02470</name>
</gene>
<name>A0AA95H8F1_9GAMM</name>
<accession>A0AA95H8F1</accession>
<dbReference type="Gene3D" id="3.40.630.30">
    <property type="match status" value="1"/>
</dbReference>
<evidence type="ECO:0000259" key="1">
    <source>
        <dbReference type="PROSITE" id="PS51186"/>
    </source>
</evidence>
<evidence type="ECO:0000313" key="2">
    <source>
        <dbReference type="EMBL" id="WGZ91345.1"/>
    </source>
</evidence>
<dbReference type="Pfam" id="PF13302">
    <property type="entry name" value="Acetyltransf_3"/>
    <property type="match status" value="1"/>
</dbReference>
<dbReference type="EMBL" id="CP124755">
    <property type="protein sequence ID" value="WGZ91345.1"/>
    <property type="molecule type" value="Genomic_DNA"/>
</dbReference>
<dbReference type="SUPFAM" id="SSF55729">
    <property type="entry name" value="Acyl-CoA N-acyltransferases (Nat)"/>
    <property type="match status" value="1"/>
</dbReference>
<dbReference type="PANTHER" id="PTHR43792">
    <property type="entry name" value="GNAT FAMILY, PUTATIVE (AFU_ORTHOLOGUE AFUA_3G00765)-RELATED-RELATED"/>
    <property type="match status" value="1"/>
</dbReference>
<dbReference type="InterPro" id="IPR000182">
    <property type="entry name" value="GNAT_dom"/>
</dbReference>
<dbReference type="InterPro" id="IPR051531">
    <property type="entry name" value="N-acetyltransferase"/>
</dbReference>
<dbReference type="AlphaFoldDB" id="A0AA95H8F1"/>
<reference evidence="2" key="1">
    <citation type="journal article" date="2023" name="Int. J. Mol. Sci.">
        <title>Metagenomics Revealed a New Genus 'Candidatus Thiocaldithrix dubininis' gen. nov., sp. nov. and a New Species 'Candidatus Thiothrix putei' sp. nov. in the Family Thiotrichaceae, Some Members of Which Have Traits of Both Na+- and H+-Motive Energetics.</title>
        <authorList>
            <person name="Ravin N.V."/>
            <person name="Muntyan M.S."/>
            <person name="Smolyakov D.D."/>
            <person name="Rudenko T.S."/>
            <person name="Beletsky A.V."/>
            <person name="Mardanov A.V."/>
            <person name="Grabovich M.Y."/>
        </authorList>
    </citation>
    <scope>NUCLEOTIDE SEQUENCE</scope>
    <source>
        <strain evidence="2">GKL-01</strain>
    </source>
</reference>
<dbReference type="GO" id="GO:0016747">
    <property type="term" value="F:acyltransferase activity, transferring groups other than amino-acyl groups"/>
    <property type="evidence" value="ECO:0007669"/>
    <property type="project" value="InterPro"/>
</dbReference>
<dbReference type="InterPro" id="IPR016181">
    <property type="entry name" value="Acyl_CoA_acyltransferase"/>
</dbReference>
<proteinExistence type="predicted"/>